<feature type="compositionally biased region" description="Polar residues" evidence="2">
    <location>
        <begin position="2584"/>
        <end position="2609"/>
    </location>
</feature>
<dbReference type="OrthoDB" id="340359at2759"/>
<feature type="region of interest" description="Disordered" evidence="2">
    <location>
        <begin position="2640"/>
        <end position="2692"/>
    </location>
</feature>
<feature type="domain" description="RDRP core" evidence="3">
    <location>
        <begin position="696"/>
        <end position="973"/>
    </location>
</feature>
<dbReference type="InParanoid" id="A0A0V0QMN0"/>
<evidence type="ECO:0000313" key="5">
    <source>
        <dbReference type="Proteomes" id="UP000054937"/>
    </source>
</evidence>
<keyword evidence="5" id="KW-1185">Reference proteome</keyword>
<evidence type="ECO:0000259" key="3">
    <source>
        <dbReference type="Pfam" id="PF05183"/>
    </source>
</evidence>
<keyword evidence="1" id="KW-0175">Coiled coil</keyword>
<feature type="region of interest" description="Disordered" evidence="2">
    <location>
        <begin position="2561"/>
        <end position="2627"/>
    </location>
</feature>
<feature type="compositionally biased region" description="Polar residues" evidence="2">
    <location>
        <begin position="2652"/>
        <end position="2661"/>
    </location>
</feature>
<evidence type="ECO:0000256" key="1">
    <source>
        <dbReference type="SAM" id="Coils"/>
    </source>
</evidence>
<comment type="caution">
    <text evidence="4">The sequence shown here is derived from an EMBL/GenBank/DDBJ whole genome shotgun (WGS) entry which is preliminary data.</text>
</comment>
<proteinExistence type="predicted"/>
<dbReference type="PANTHER" id="PTHR38566:SF1">
    <property type="entry name" value="CHROMOSOME UNDETERMINED SCAFFOLD_18, WHOLE GENOME SHOTGUN SEQUENCE"/>
    <property type="match status" value="1"/>
</dbReference>
<dbReference type="EMBL" id="LDAU01000131">
    <property type="protein sequence ID" value="KRX03494.1"/>
    <property type="molecule type" value="Genomic_DNA"/>
</dbReference>
<dbReference type="GO" id="GO:0003968">
    <property type="term" value="F:RNA-directed RNA polymerase activity"/>
    <property type="evidence" value="ECO:0007669"/>
    <property type="project" value="InterPro"/>
</dbReference>
<feature type="compositionally biased region" description="Basic and acidic residues" evidence="2">
    <location>
        <begin position="2672"/>
        <end position="2685"/>
    </location>
</feature>
<dbReference type="InterPro" id="IPR057596">
    <property type="entry name" value="RDRP_core"/>
</dbReference>
<protein>
    <recommendedName>
        <fullName evidence="3">RDRP core domain-containing protein</fullName>
    </recommendedName>
</protein>
<gene>
    <name evidence="4" type="ORF">PPERSA_02873</name>
</gene>
<name>A0A0V0QMN0_PSEPJ</name>
<dbReference type="Pfam" id="PF05183">
    <property type="entry name" value="RdRP"/>
    <property type="match status" value="2"/>
</dbReference>
<reference evidence="4 5" key="1">
    <citation type="journal article" date="2015" name="Sci. Rep.">
        <title>Genome of the facultative scuticociliatosis pathogen Pseudocohnilembus persalinus provides insight into its virulence through horizontal gene transfer.</title>
        <authorList>
            <person name="Xiong J."/>
            <person name="Wang G."/>
            <person name="Cheng J."/>
            <person name="Tian M."/>
            <person name="Pan X."/>
            <person name="Warren A."/>
            <person name="Jiang C."/>
            <person name="Yuan D."/>
            <person name="Miao W."/>
        </authorList>
    </citation>
    <scope>NUCLEOTIDE SEQUENCE [LARGE SCALE GENOMIC DNA]</scope>
    <source>
        <strain evidence="4">36N120E</strain>
    </source>
</reference>
<accession>A0A0V0QMN0</accession>
<feature type="compositionally biased region" description="Polar residues" evidence="2">
    <location>
        <begin position="2618"/>
        <end position="2627"/>
    </location>
</feature>
<dbReference type="Proteomes" id="UP000054937">
    <property type="component" value="Unassembled WGS sequence"/>
</dbReference>
<organism evidence="4 5">
    <name type="scientific">Pseudocohnilembus persalinus</name>
    <name type="common">Ciliate</name>
    <dbReference type="NCBI Taxonomy" id="266149"/>
    <lineage>
        <taxon>Eukaryota</taxon>
        <taxon>Sar</taxon>
        <taxon>Alveolata</taxon>
        <taxon>Ciliophora</taxon>
        <taxon>Intramacronucleata</taxon>
        <taxon>Oligohymenophorea</taxon>
        <taxon>Scuticociliatia</taxon>
        <taxon>Philasterida</taxon>
        <taxon>Pseudocohnilembidae</taxon>
        <taxon>Pseudocohnilembus</taxon>
    </lineage>
</organism>
<dbReference type="PANTHER" id="PTHR38566">
    <property type="entry name" value="RNA_LIG_T4_1 DOMAIN-CONTAINING PROTEIN"/>
    <property type="match status" value="1"/>
</dbReference>
<feature type="compositionally biased region" description="Basic residues" evidence="2">
    <location>
        <begin position="2662"/>
        <end position="2671"/>
    </location>
</feature>
<evidence type="ECO:0000256" key="2">
    <source>
        <dbReference type="SAM" id="MobiDB-lite"/>
    </source>
</evidence>
<feature type="compositionally biased region" description="Basic and acidic residues" evidence="2">
    <location>
        <begin position="2640"/>
        <end position="2650"/>
    </location>
</feature>
<sequence>MDSQQKEIQNKSMSNDLDVQKSLKFDDEIDQKEKSNKSLDSILSNIQRCDQEYINHLSSQILNFLDLNLPSNFSQLEQKKNQKFLQAKWLSQDFIQLIENFQLKIYKFEVNKQLVYVNDDLEFQEDKITNQDDISEDITNNDIFKNGLKNIHSFHFFLSKTNILNFLEIFQHILDKCFKEGQDSVEQINQQWLISNLLQAQKIKINRMDQQYTQQITQPTLCVIQLGEFKNPSEFILTCKFEQQFNITLDNDSIVLKSSQNELLLVFSLQNAKQTFYFSKNNNNKISIYIPVKNNPEITGRMFNQTKLENCSVLQIQISYKQLQNIFYQISKAKNIKPEVIITNIKEIQEKIEDLGQIYSQKMQQCIKNNEFLYDCFWYLKVIETNRIVNFDMQGYDAIYQDLYQKSKNQLRYEFKIEAYAMELLFANLNNNQNYYFYNIDKIYRNILNQLQQLHEDQQDQASDKKQKDQIIQNQISIKDTKQQIQIQKLLKSGKYVVLKKLRITPTGRVIYLPYQVNEKNRFYRIIKKDQNKKILLVQFRNDNGIKIQFLQQTYDYDYVVRFYKNILMDGLVLFQQKFQFFGASSSSLREQQIIFYKSEEKNEIYQLREMIMPIQTNEQIDTPLLYISRIGLFFTNDFEFAKLQNNQYIIVEDIYAKNNEILTDGCGKDGKHAINYLKDYFSGIALEELQKYSLVQDPYFFSLLRNIFKSKLKKMKQKYSIFIKKSCKLIGVSDPLGILKDNEIFVQIPEEQKKQKNNNNIVQAQKFKVIEGQVIVYKNPLSRPSHVQKVKAVNYQQLQFLQNVVVFPCGSHIQQSLVKKLSNGDLDGDTFSVIWDENLVPDSSIIQYPQDVPDPQINNFQKPENNKFNSQSILSSAISTSIFSYLLGPLNQLFLNITDMSKIGVADEQAQYVSKLHDLEIDYLKKGKRAEKLEEQLNEFNQNVTENTYPYYMEKNDYIKRKSNKILAQLYTNYQNILKENVFDKKLEINVNSIQQLQQMSENIIENEHQNELFKKILKEDFETQCMTSYYIICYNRSFQFMIDTLKNDQQNTLEYQLNDLASYIYLSKQKELEEILKHKTGVQEIEIQYHPKQLDILVVQAKGTHQMLYELNFELEQINQYNTKMLPNHSLNLTSYHSDQANTTFSKHNINVSGKNTIQVYNGSYIKEHNLPIKNKVIFEQQQYFQNTENIEQFVVEFDKMIQVQQYYSLFQNAVQIILKKFKQLIQNNDIDQNKIEYLKGKIIFGQFYLTNVQDFSTFQDQNYLTLEDIDKGLNSKKTKRIFSSQQNFSKPKKKYQEKNLEKQIEQGKNKVFSKQNRINYQQGSKYNQKQKRVNFLSNGFSQALIINNKFTKQNVSEFENLYRIILDRCGLVRKEEQEKQSTVMRISLLDLVDYESILEKQLGISQDRIKNCGKYKNMVLNNDYRFGITTAQKINKDSNYLYHDIFNKIYPHGTNESPLMKQDNQSECPIKKPHTQYYLYEQSFDFIILTENKENYYLKSNPDITAQISTEQYSQNSEEIKIVTKPVPFLKDYEISDISINAGGNDEDKIYCYNQDYRLNIRRGNSIITRLDKNGNPVEDIWARKGLPKFFDLAREYIEYNLGEVSELTTFGIKNQTEHIQLHKIIFERAQKSLEKGHQVQLLKMNKANGENCQISYFAEQNCWVIASKNVSMLCQYKRDIYIYKGDRYQYAQLIAETWFNILNKIGRKQAEQLKEYLDNMTLVGEYVGNQNHQHLVKYEQINLNFFALIDNETDLVCLPPLDIIKIFQGITLINDKNFMSRNQQKFFLDLGLSFVKHQDLGIFDSWKELNQGLKNAFDATAEASIEEEEEGSVLYLIQKNKDANIDDKVLSLCKLKTLEYRFYRKLREKLRNFINFKNKKNSKSKEELILKFKAECIDLLQNNKSSRPIEYYLKVAQVAFDFVENYYSDSDLVHEQYITFLSTLHYCIDTNQEFTPEFLLDEKLKQQLLSIPWSKYSTEKVLQNYQEIQSKQFVANVKEKKKLYFFIPISVPGMGKTTLCDILRQNIEKVDKDSSLLVISSDLIRKQLIDNKKQKKPFLNEDQLFEQTKSQYNKEYFKTLKEIIQQKSQQEQSNNIFIFLDKNHPPNGIEKAINDIKNVIPINYDHEIIGLVPKVDDGKQFAQNDLVFPFSLSFMFNCLNRVQKRTQHPTLPGSGIKSGNIMIMFLNMFRNVTLSDSLCKKGGLDRIERFYFHQESEDLIKNKNLVDLFQSVLNQTIPGQICKNKRLLDQFIIQFEKEDFNFPQISFDEIQKQAHQLIKDILGNQEQTQDTKEIQDKQNTQQNEDQIIKDIVYQGIFAQNEEQARQCVLQYTKDAFQNICQIFLSKNSKNELIQEDLQLFQTKQQKQKEELNLYQLFNVNAKENKDFSVIDNLHVTSLFIGGKKKDKFSQQEIQIYEQFKEGRNHDINLQVLAYVPNKLICALADVTPQMLINNEYAHVTIATNGWPAKMSNDILKKVFSLQNMDKTLAEIKKGNLINQVHQDAFEYKGQMYDIYLIKPAGNYIIEGVTKNFTNQMQKDSQVQKQKQKQEIIALRHKILGSQDQNQQSKEEKELYKKNQKNTLQESKKQNQLYKPKQEQQQNKTQYVPKKEQQDISQDNQTHQQIYKQEKEIQVQKNTKEQQEIRNQEGVSLSINKRNQQKTYKHYKNQQEEDHYYFENRQYKQKRRF</sequence>
<feature type="domain" description="RDRP core" evidence="3">
    <location>
        <begin position="509"/>
        <end position="675"/>
    </location>
</feature>
<evidence type="ECO:0000313" key="4">
    <source>
        <dbReference type="EMBL" id="KRX03494.1"/>
    </source>
</evidence>
<feature type="coiled-coil region" evidence="1">
    <location>
        <begin position="917"/>
        <end position="944"/>
    </location>
</feature>